<dbReference type="PANTHER" id="PTHR37166:SF1">
    <property type="entry name" value="PROTEIN FLAG"/>
    <property type="match status" value="1"/>
</dbReference>
<dbReference type="InterPro" id="IPR035924">
    <property type="entry name" value="FlaG-like_sf"/>
</dbReference>
<protein>
    <recommendedName>
        <fullName evidence="3">Flagellar protein FlaG</fullName>
    </recommendedName>
</protein>
<organism evidence="2">
    <name type="scientific">marine metagenome</name>
    <dbReference type="NCBI Taxonomy" id="408172"/>
    <lineage>
        <taxon>unclassified sequences</taxon>
        <taxon>metagenomes</taxon>
        <taxon>ecological metagenomes</taxon>
    </lineage>
</organism>
<sequence>MDAIIATKIVGAPSHESSRPSPRPRNVSGGFSGDTAPAPQARAENSAAVQPAEHEAVQQLATELESALNQNQGDVSVSVDQESGMVIVRITDEVTGEIVKQVPAEELLKVDQSMEKIIGLLIDDLA</sequence>
<proteinExistence type="predicted"/>
<dbReference type="EMBL" id="UINC01066181">
    <property type="protein sequence ID" value="SVB96614.1"/>
    <property type="molecule type" value="Genomic_DNA"/>
</dbReference>
<name>A0A382IA42_9ZZZZ</name>
<evidence type="ECO:0000313" key="2">
    <source>
        <dbReference type="EMBL" id="SVB96614.1"/>
    </source>
</evidence>
<dbReference type="Gene3D" id="3.30.160.170">
    <property type="entry name" value="FlaG-like"/>
    <property type="match status" value="1"/>
</dbReference>
<dbReference type="SUPFAM" id="SSF160214">
    <property type="entry name" value="FlaG-like"/>
    <property type="match status" value="1"/>
</dbReference>
<accession>A0A382IA42</accession>
<reference evidence="2" key="1">
    <citation type="submission" date="2018-05" db="EMBL/GenBank/DDBJ databases">
        <authorList>
            <person name="Lanie J.A."/>
            <person name="Ng W.-L."/>
            <person name="Kazmierczak K.M."/>
            <person name="Andrzejewski T.M."/>
            <person name="Davidsen T.M."/>
            <person name="Wayne K.J."/>
            <person name="Tettelin H."/>
            <person name="Glass J.I."/>
            <person name="Rusch D."/>
            <person name="Podicherti R."/>
            <person name="Tsui H.-C.T."/>
            <person name="Winkler M.E."/>
        </authorList>
    </citation>
    <scope>NUCLEOTIDE SEQUENCE</scope>
</reference>
<feature type="region of interest" description="Disordered" evidence="1">
    <location>
        <begin position="1"/>
        <end position="57"/>
    </location>
</feature>
<dbReference type="Pfam" id="PF03646">
    <property type="entry name" value="FlaG"/>
    <property type="match status" value="1"/>
</dbReference>
<dbReference type="InterPro" id="IPR005186">
    <property type="entry name" value="FlaG"/>
</dbReference>
<dbReference type="AlphaFoldDB" id="A0A382IA42"/>
<evidence type="ECO:0008006" key="3">
    <source>
        <dbReference type="Google" id="ProtNLM"/>
    </source>
</evidence>
<evidence type="ECO:0000256" key="1">
    <source>
        <dbReference type="SAM" id="MobiDB-lite"/>
    </source>
</evidence>
<gene>
    <name evidence="2" type="ORF">METZ01_LOCUS249468</name>
</gene>
<dbReference type="PANTHER" id="PTHR37166">
    <property type="entry name" value="PROTEIN FLAG"/>
    <property type="match status" value="1"/>
</dbReference>